<gene>
    <name evidence="2" type="ORF">JOB18_016086</name>
</gene>
<dbReference type="EMBL" id="JAGKHQ010000012">
    <property type="protein sequence ID" value="KAG7502222.1"/>
    <property type="molecule type" value="Genomic_DNA"/>
</dbReference>
<organism evidence="2 3">
    <name type="scientific">Solea senegalensis</name>
    <name type="common">Senegalese sole</name>
    <dbReference type="NCBI Taxonomy" id="28829"/>
    <lineage>
        <taxon>Eukaryota</taxon>
        <taxon>Metazoa</taxon>
        <taxon>Chordata</taxon>
        <taxon>Craniata</taxon>
        <taxon>Vertebrata</taxon>
        <taxon>Euteleostomi</taxon>
        <taxon>Actinopterygii</taxon>
        <taxon>Neopterygii</taxon>
        <taxon>Teleostei</taxon>
        <taxon>Neoteleostei</taxon>
        <taxon>Acanthomorphata</taxon>
        <taxon>Carangaria</taxon>
        <taxon>Pleuronectiformes</taxon>
        <taxon>Pleuronectoidei</taxon>
        <taxon>Soleidae</taxon>
        <taxon>Solea</taxon>
    </lineage>
</organism>
<proteinExistence type="predicted"/>
<keyword evidence="3" id="KW-1185">Reference proteome</keyword>
<dbReference type="AlphaFoldDB" id="A0AAV6R9U1"/>
<evidence type="ECO:0000256" key="1">
    <source>
        <dbReference type="SAM" id="MobiDB-lite"/>
    </source>
</evidence>
<accession>A0AAV6R9U1</accession>
<dbReference type="PANTHER" id="PTHR33053">
    <property type="entry name" value="PROTEIN, PUTATIVE-RELATED"/>
    <property type="match status" value="1"/>
</dbReference>
<evidence type="ECO:0000313" key="3">
    <source>
        <dbReference type="Proteomes" id="UP000693946"/>
    </source>
</evidence>
<reference evidence="2 3" key="1">
    <citation type="journal article" date="2021" name="Sci. Rep.">
        <title>Chromosome anchoring in Senegalese sole (Solea senegalensis) reveals sex-associated markers and genome rearrangements in flatfish.</title>
        <authorList>
            <person name="Guerrero-Cozar I."/>
            <person name="Gomez-Garrido J."/>
            <person name="Berbel C."/>
            <person name="Martinez-Blanch J.F."/>
            <person name="Alioto T."/>
            <person name="Claros M.G."/>
            <person name="Gagnaire P.A."/>
            <person name="Manchado M."/>
        </authorList>
    </citation>
    <scope>NUCLEOTIDE SEQUENCE [LARGE SCALE GENOMIC DNA]</scope>
    <source>
        <strain evidence="2">Sse05_10M</strain>
    </source>
</reference>
<comment type="caution">
    <text evidence="2">The sequence shown here is derived from an EMBL/GenBank/DDBJ whole genome shotgun (WGS) entry which is preliminary data.</text>
</comment>
<feature type="region of interest" description="Disordered" evidence="1">
    <location>
        <begin position="29"/>
        <end position="55"/>
    </location>
</feature>
<dbReference type="PANTHER" id="PTHR33053:SF24">
    <property type="entry name" value="TRANSPOSASE DOMAIN-CONTAINING PROTEIN"/>
    <property type="match status" value="1"/>
</dbReference>
<name>A0AAV6R9U1_SOLSE</name>
<protein>
    <recommendedName>
        <fullName evidence="4">Transposase domain-containing protein</fullName>
    </recommendedName>
</protein>
<dbReference type="Proteomes" id="UP000693946">
    <property type="component" value="Linkage Group LG2"/>
</dbReference>
<sequence length="625" mass="70338">MVKTWMYNDRGNTRRKALKRVSDLIENEQNKEGVGAANSELSVCGDDSGESDEENDQVLDIEDLEVHADALVSVEDLPGFGDQPQNDGELQSSLVDWAVSFGISLIALSALLSILKTYHPSLPKDGRTLLKTKTSFIIKGVAGGIFHYRGILNTIEKILDNVWSTVPDRHAFKMQLNFDGLPLCKSTSTQFWPIPGMLQGYTKKPILIGLFCGISKPNSLAEYLHDLVQELKTLKSGFLYKQKTFFVNVVSVVCDSLARAFIRGVKSHNAYHGCDKCHQKGVHKSNRMTFPEVNARRRTDDTFRQGVDEEHHVHHSPLADVGIDMIACFPYDYMHLVCLGVMKRLLDLWISTSGPIRCRISSSLASMVSDRLLSLRRYIPSEFARKATDTGRTIEDVKIHGNLDLISAFPYENFLQKLKKLIRGPCSALTQVIRRLSEMENSDYSPDVKQTQNLDKEHMDGPLPESFSRWVRQFTVLAFDGIVVKAKERDSCIRIDNKLILVQNIVEGQGTVYIVENEYKQGMKATDEAEMGLDQNLLPLPDVSSLQSLEEQLQSSPDLQKQLVNTLALKGGVDIPVVRRNRLTSGATDQEIDSTIKRWLHLAPDRDCGRMERMKRKQRIDSTTG</sequence>
<evidence type="ECO:0008006" key="4">
    <source>
        <dbReference type="Google" id="ProtNLM"/>
    </source>
</evidence>
<evidence type="ECO:0000313" key="2">
    <source>
        <dbReference type="EMBL" id="KAG7502222.1"/>
    </source>
</evidence>